<evidence type="ECO:0000256" key="1">
    <source>
        <dbReference type="SAM" id="Coils"/>
    </source>
</evidence>
<evidence type="ECO:0000313" key="3">
    <source>
        <dbReference type="EMBL" id="VVA33119.1"/>
    </source>
</evidence>
<dbReference type="InParanoid" id="A0A5E4G064"/>
<proteinExistence type="predicted"/>
<gene>
    <name evidence="3" type="ORF">ALMOND_2B006691</name>
</gene>
<organism evidence="3 4">
    <name type="scientific">Prunus dulcis</name>
    <name type="common">Almond</name>
    <name type="synonym">Amygdalus dulcis</name>
    <dbReference type="NCBI Taxonomy" id="3755"/>
    <lineage>
        <taxon>Eukaryota</taxon>
        <taxon>Viridiplantae</taxon>
        <taxon>Streptophyta</taxon>
        <taxon>Embryophyta</taxon>
        <taxon>Tracheophyta</taxon>
        <taxon>Spermatophyta</taxon>
        <taxon>Magnoliopsida</taxon>
        <taxon>eudicotyledons</taxon>
        <taxon>Gunneridae</taxon>
        <taxon>Pentapetalae</taxon>
        <taxon>rosids</taxon>
        <taxon>fabids</taxon>
        <taxon>Rosales</taxon>
        <taxon>Rosaceae</taxon>
        <taxon>Amygdaloideae</taxon>
        <taxon>Amygdaleae</taxon>
        <taxon>Prunus</taxon>
    </lineage>
</organism>
<sequence>MESETVADAKFQSKKKKEPNHTLFGPFVRFVHFMFCSECRGRGLAGESLAESEKQHWLQREATLEETIKQLQKETDLHIQKEATLEDAIKQLRNENDSHIQKEAIIEDFIKQCKLGGSLI</sequence>
<keyword evidence="1" id="KW-0175">Coiled coil</keyword>
<evidence type="ECO:0000256" key="2">
    <source>
        <dbReference type="SAM" id="MobiDB-lite"/>
    </source>
</evidence>
<dbReference type="AlphaFoldDB" id="A0A5E4G064"/>
<dbReference type="Proteomes" id="UP000327085">
    <property type="component" value="Chromosome 6"/>
</dbReference>
<feature type="region of interest" description="Disordered" evidence="2">
    <location>
        <begin position="1"/>
        <end position="20"/>
    </location>
</feature>
<protein>
    <submittedName>
        <fullName evidence="3">PREDICTED: golgin</fullName>
    </submittedName>
</protein>
<name>A0A5E4G064_PRUDU</name>
<reference evidence="4" key="1">
    <citation type="journal article" date="2020" name="Plant J.">
        <title>Transposons played a major role in the diversification between the closely related almond and peach genomes: results from the almond genome sequence.</title>
        <authorList>
            <person name="Alioto T."/>
            <person name="Alexiou K.G."/>
            <person name="Bardil A."/>
            <person name="Barteri F."/>
            <person name="Castanera R."/>
            <person name="Cruz F."/>
            <person name="Dhingra A."/>
            <person name="Duval H."/>
            <person name="Fernandez I Marti A."/>
            <person name="Frias L."/>
            <person name="Galan B."/>
            <person name="Garcia J.L."/>
            <person name="Howad W."/>
            <person name="Gomez-Garrido J."/>
            <person name="Gut M."/>
            <person name="Julca I."/>
            <person name="Morata J."/>
            <person name="Puigdomenech P."/>
            <person name="Ribeca P."/>
            <person name="Rubio Cabetas M.J."/>
            <person name="Vlasova A."/>
            <person name="Wirthensohn M."/>
            <person name="Garcia-Mas J."/>
            <person name="Gabaldon T."/>
            <person name="Casacuberta J.M."/>
            <person name="Arus P."/>
        </authorList>
    </citation>
    <scope>NUCLEOTIDE SEQUENCE [LARGE SCALE GENOMIC DNA]</scope>
    <source>
        <strain evidence="4">cv. Texas</strain>
    </source>
</reference>
<evidence type="ECO:0000313" key="4">
    <source>
        <dbReference type="Proteomes" id="UP000327085"/>
    </source>
</evidence>
<accession>A0A5E4G064</accession>
<dbReference type="EMBL" id="CABIKO010000275">
    <property type="protein sequence ID" value="VVA33119.1"/>
    <property type="molecule type" value="Genomic_DNA"/>
</dbReference>
<feature type="coiled-coil region" evidence="1">
    <location>
        <begin position="54"/>
        <end position="102"/>
    </location>
</feature>
<dbReference type="Gramene" id="VVA33119">
    <property type="protein sequence ID" value="VVA33119"/>
    <property type="gene ID" value="Prudul26B006691"/>
</dbReference>